<name>A0A5B8MKZ3_9CHLO</name>
<dbReference type="SUPFAM" id="SSF49599">
    <property type="entry name" value="TRAF domain-like"/>
    <property type="match status" value="1"/>
</dbReference>
<keyword evidence="5" id="KW-1185">Reference proteome</keyword>
<dbReference type="Pfam" id="PF22486">
    <property type="entry name" value="MATH_2"/>
    <property type="match status" value="1"/>
</dbReference>
<proteinExistence type="predicted"/>
<accession>A0A5B8MKZ3</accession>
<organism evidence="4 5">
    <name type="scientific">Chloropicon primus</name>
    <dbReference type="NCBI Taxonomy" id="1764295"/>
    <lineage>
        <taxon>Eukaryota</taxon>
        <taxon>Viridiplantae</taxon>
        <taxon>Chlorophyta</taxon>
        <taxon>Chloropicophyceae</taxon>
        <taxon>Chloropicales</taxon>
        <taxon>Chloropicaceae</taxon>
        <taxon>Chloropicon</taxon>
    </lineage>
</organism>
<gene>
    <name evidence="4" type="ORF">A3770_05p36550</name>
    <name evidence="3" type="ORF">CPRI1469_LOCUS950</name>
</gene>
<feature type="domain" description="MATH" evidence="2">
    <location>
        <begin position="144"/>
        <end position="273"/>
    </location>
</feature>
<dbReference type="STRING" id="1764295.A0A5B8MKZ3"/>
<dbReference type="Gene3D" id="2.60.210.10">
    <property type="entry name" value="Apoptosis, Tumor Necrosis Factor Receptor Associated Protein 2, Chain A"/>
    <property type="match status" value="1"/>
</dbReference>
<dbReference type="InterPro" id="IPR002083">
    <property type="entry name" value="MATH/TRAF_dom"/>
</dbReference>
<dbReference type="PANTHER" id="PTHR46236:SF35">
    <property type="entry name" value="MATH DOMAIN-CONTAINING PROTEIN"/>
    <property type="match status" value="1"/>
</dbReference>
<dbReference type="InterPro" id="IPR050804">
    <property type="entry name" value="MCC"/>
</dbReference>
<dbReference type="CDD" id="cd00121">
    <property type="entry name" value="MATH"/>
    <property type="match status" value="1"/>
</dbReference>
<dbReference type="PANTHER" id="PTHR46236">
    <property type="entry name" value="TRAF-LIKE SUPERFAMILY PROTEIN"/>
    <property type="match status" value="1"/>
</dbReference>
<dbReference type="SMART" id="SM00061">
    <property type="entry name" value="MATH"/>
    <property type="match status" value="1"/>
</dbReference>
<dbReference type="Proteomes" id="UP000316726">
    <property type="component" value="Chromosome 5"/>
</dbReference>
<dbReference type="InterPro" id="IPR008974">
    <property type="entry name" value="TRAF-like"/>
</dbReference>
<dbReference type="AlphaFoldDB" id="A0A5B8MKZ3"/>
<dbReference type="EMBL" id="HBHL01001672">
    <property type="protein sequence ID" value="CAD9712109.1"/>
    <property type="molecule type" value="Transcribed_RNA"/>
</dbReference>
<dbReference type="PROSITE" id="PS50144">
    <property type="entry name" value="MATH"/>
    <property type="match status" value="1"/>
</dbReference>
<dbReference type="OrthoDB" id="192247at2759"/>
<keyword evidence="1" id="KW-0175">Coiled coil</keyword>
<reference evidence="3" key="2">
    <citation type="submission" date="2021-01" db="EMBL/GenBank/DDBJ databases">
        <authorList>
            <person name="Corre E."/>
            <person name="Pelletier E."/>
            <person name="Niang G."/>
            <person name="Scheremetjew M."/>
            <person name="Finn R."/>
            <person name="Kale V."/>
            <person name="Holt S."/>
            <person name="Cochrane G."/>
            <person name="Meng A."/>
            <person name="Brown T."/>
            <person name="Cohen L."/>
        </authorList>
    </citation>
    <scope>NUCLEOTIDE SEQUENCE</scope>
    <source>
        <strain evidence="3">CCMP1205</strain>
    </source>
</reference>
<evidence type="ECO:0000259" key="2">
    <source>
        <dbReference type="PROSITE" id="PS50144"/>
    </source>
</evidence>
<protein>
    <recommendedName>
        <fullName evidence="2">MATH domain-containing protein</fullName>
    </recommendedName>
</protein>
<evidence type="ECO:0000313" key="4">
    <source>
        <dbReference type="EMBL" id="QDZ21137.1"/>
    </source>
</evidence>
<evidence type="ECO:0000313" key="5">
    <source>
        <dbReference type="Proteomes" id="UP000316726"/>
    </source>
</evidence>
<evidence type="ECO:0000313" key="3">
    <source>
        <dbReference type="EMBL" id="CAD9712109.1"/>
    </source>
</evidence>
<evidence type="ECO:0000256" key="1">
    <source>
        <dbReference type="ARBA" id="ARBA00023054"/>
    </source>
</evidence>
<sequence>MAKAITTVMDEKRGQLEKESPHASLIISYKDKKMHLDAMYMSRMSGLVHDFIFEGTQDVLGFVDLSDLKPDEGEAADAEDKGKGSRGVAHMAFPEGLFTAGGWNALVEVVSLLYSAMFFDAGDLVGLFDRYPLQFSMPEDSLEGETHTWSIKNWSSENGKKEIKSEPFTLAGCKWYLSLFPEVSRSVSSHMSLYLCLADAGALPSWWSRKVSYELAVVNPENPDMTRTTKAGPDCFNRDLYRWGYHEILSLADLGDPNKGFVVDDVLQIRVTITEARRSTTGSLEDCTCDSLLDAARFLRADMVTTLLDKAVVTYLKDCVPGLFSDHGGHLDASQVQNECTRKCSQKVMASLALADEYGLCKTWTYFLDQATKWRTRQPPKTFVRDLVSFFKAHEKTMNSDAATGIIAAMIQ</sequence>
<reference evidence="4 5" key="1">
    <citation type="submission" date="2018-07" db="EMBL/GenBank/DDBJ databases">
        <title>The complete nuclear genome of the prasinophyte Chloropicon primus (CCMP1205).</title>
        <authorList>
            <person name="Pombert J.-F."/>
            <person name="Otis C."/>
            <person name="Turmel M."/>
            <person name="Lemieux C."/>
        </authorList>
    </citation>
    <scope>NUCLEOTIDE SEQUENCE [LARGE SCALE GENOMIC DNA]</scope>
    <source>
        <strain evidence="4 5">CCMP1205</strain>
    </source>
</reference>
<dbReference type="EMBL" id="CP031038">
    <property type="protein sequence ID" value="QDZ21137.1"/>
    <property type="molecule type" value="Genomic_DNA"/>
</dbReference>